<accession>A0A1B6CPB9</accession>
<dbReference type="InterPro" id="IPR043128">
    <property type="entry name" value="Rev_trsase/Diguanyl_cyclase"/>
</dbReference>
<dbReference type="SMART" id="SM00343">
    <property type="entry name" value="ZnF_C2HC"/>
    <property type="match status" value="2"/>
</dbReference>
<evidence type="ECO:0000256" key="3">
    <source>
        <dbReference type="ARBA" id="ARBA00022695"/>
    </source>
</evidence>
<feature type="region of interest" description="Disordered" evidence="9">
    <location>
        <begin position="237"/>
        <end position="261"/>
    </location>
</feature>
<gene>
    <name evidence="12" type="ORF">g.36031</name>
</gene>
<name>A0A1B6CPB9_9HEMI</name>
<dbReference type="PANTHER" id="PTHR37984:SF5">
    <property type="entry name" value="PROTEIN NYNRIN-LIKE"/>
    <property type="match status" value="1"/>
</dbReference>
<dbReference type="GO" id="GO:0016787">
    <property type="term" value="F:hydrolase activity"/>
    <property type="evidence" value="ECO:0007669"/>
    <property type="project" value="UniProtKB-KW"/>
</dbReference>
<dbReference type="GO" id="GO:0003964">
    <property type="term" value="F:RNA-directed DNA polymerase activity"/>
    <property type="evidence" value="ECO:0007669"/>
    <property type="project" value="UniProtKB-KW"/>
</dbReference>
<dbReference type="GO" id="GO:0003676">
    <property type="term" value="F:nucleic acid binding"/>
    <property type="evidence" value="ECO:0007669"/>
    <property type="project" value="InterPro"/>
</dbReference>
<dbReference type="GO" id="GO:0008270">
    <property type="term" value="F:zinc ion binding"/>
    <property type="evidence" value="ECO:0007669"/>
    <property type="project" value="UniProtKB-KW"/>
</dbReference>
<dbReference type="SUPFAM" id="SSF50630">
    <property type="entry name" value="Acid proteases"/>
    <property type="match status" value="1"/>
</dbReference>
<dbReference type="InterPro" id="IPR001878">
    <property type="entry name" value="Znf_CCHC"/>
</dbReference>
<dbReference type="PROSITE" id="PS50878">
    <property type="entry name" value="RT_POL"/>
    <property type="match status" value="1"/>
</dbReference>
<dbReference type="Gene3D" id="3.30.70.270">
    <property type="match status" value="2"/>
</dbReference>
<feature type="domain" description="CCHC-type" evidence="10">
    <location>
        <begin position="218"/>
        <end position="234"/>
    </location>
</feature>
<evidence type="ECO:0000256" key="9">
    <source>
        <dbReference type="SAM" id="MobiDB-lite"/>
    </source>
</evidence>
<dbReference type="InterPro" id="IPR021109">
    <property type="entry name" value="Peptidase_aspartic_dom_sf"/>
</dbReference>
<feature type="non-terminal residue" evidence="12">
    <location>
        <position position="935"/>
    </location>
</feature>
<dbReference type="InterPro" id="IPR000477">
    <property type="entry name" value="RT_dom"/>
</dbReference>
<feature type="domain" description="CCHC-type" evidence="10">
    <location>
        <begin position="198"/>
        <end position="213"/>
    </location>
</feature>
<dbReference type="AlphaFoldDB" id="A0A1B6CPB9"/>
<evidence type="ECO:0000256" key="7">
    <source>
        <dbReference type="ARBA" id="ARBA00022918"/>
    </source>
</evidence>
<evidence type="ECO:0000259" key="10">
    <source>
        <dbReference type="PROSITE" id="PS50158"/>
    </source>
</evidence>
<dbReference type="SUPFAM" id="SSF57756">
    <property type="entry name" value="Retrovirus zinc finger-like domains"/>
    <property type="match status" value="1"/>
</dbReference>
<dbReference type="Gene3D" id="2.40.70.10">
    <property type="entry name" value="Acid Proteases"/>
    <property type="match status" value="1"/>
</dbReference>
<dbReference type="EMBL" id="GEDC01021971">
    <property type="protein sequence ID" value="JAS15327.1"/>
    <property type="molecule type" value="Transcribed_RNA"/>
</dbReference>
<organism evidence="12">
    <name type="scientific">Clastoptera arizonana</name>
    <name type="common">Arizona spittle bug</name>
    <dbReference type="NCBI Taxonomy" id="38151"/>
    <lineage>
        <taxon>Eukaryota</taxon>
        <taxon>Metazoa</taxon>
        <taxon>Ecdysozoa</taxon>
        <taxon>Arthropoda</taxon>
        <taxon>Hexapoda</taxon>
        <taxon>Insecta</taxon>
        <taxon>Pterygota</taxon>
        <taxon>Neoptera</taxon>
        <taxon>Paraneoptera</taxon>
        <taxon>Hemiptera</taxon>
        <taxon>Auchenorrhyncha</taxon>
        <taxon>Cercopoidea</taxon>
        <taxon>Clastopteridae</taxon>
        <taxon>Clastoptera</taxon>
    </lineage>
</organism>
<keyword evidence="6" id="KW-0378">Hydrolase</keyword>
<dbReference type="GO" id="GO:0004519">
    <property type="term" value="F:endonuclease activity"/>
    <property type="evidence" value="ECO:0007669"/>
    <property type="project" value="UniProtKB-KW"/>
</dbReference>
<reference evidence="12" key="1">
    <citation type="submission" date="2015-12" db="EMBL/GenBank/DDBJ databases">
        <title>De novo transcriptome assembly of four potential Pierce s Disease insect vectors from Arizona vineyards.</title>
        <authorList>
            <person name="Tassone E.E."/>
        </authorList>
    </citation>
    <scope>NUCLEOTIDE SEQUENCE</scope>
</reference>
<keyword evidence="8" id="KW-0862">Zinc</keyword>
<dbReference type="InterPro" id="IPR043502">
    <property type="entry name" value="DNA/RNA_pol_sf"/>
</dbReference>
<keyword evidence="5" id="KW-0255">Endonuclease</keyword>
<evidence type="ECO:0000256" key="1">
    <source>
        <dbReference type="ARBA" id="ARBA00012493"/>
    </source>
</evidence>
<keyword evidence="8" id="KW-0863">Zinc-finger</keyword>
<dbReference type="CDD" id="cd01647">
    <property type="entry name" value="RT_LTR"/>
    <property type="match status" value="1"/>
</dbReference>
<dbReference type="InterPro" id="IPR050951">
    <property type="entry name" value="Retrovirus_Pol_polyprotein"/>
</dbReference>
<sequence length="935" mass="106017">MAVIGSMAKFDSGEESWSSYIERFELFCECNSIAEGRQVSTLLTVIGVKTYNLLRDLCVPEKPANKTYRELVKLIQQHLYPKPSVISERYKFNLRVQAKNETIVQYVANLKNLSIHCDFGDKLHEHLRDRLVSGMCNELIKQRLLREKTLSWESALGIATSLEAAEWNAATMTTGQKDVEPINKIHVIKRRETSGNVKCYCCGYLGHLAKMCKFKLSKCFGCGKIGHFKKMCRRSGNPGNVSSSTINRGRDKEASKNKGPGKFQQFHYVRPSGDSDNEELPFNSICGGDSEKFCEPIKVKVNIEGVTIPMEVDSGSAVAVIGEQVYYKEFHHLKMLKTNIKLRSYNKCIIEPIGKLKVMVKYLGKIKGLDLFVIKNGGNGLMGRDWMRQLGVVIKMPMNHIFVDKQVELKLFAEFPEVFKDGLGTYNKEEVKFYLKEEVKPRFFKPRPLPFAVKDKVEKELVRLVNDNILIPVPSSEWGTPIVPILKSNGQIRLCGDFKVTLNQALQIDKYPIPRIEDLFTVLYQGKKFSKIDLSQAYQQLKLDEESQTVTTISTHKGLFKYTRVPFGIASAPGIFQRIMEKLLQGLSGVIVFLDDILVTGKDDKEHYDKLIEVITRLKSSGLTVSKNKCEFFKESIEYLGFVIDKAGLSPSKSKVKAIVEAPEPRNISELKAVLGMINYYGKFVKGLSGVLYPLYSLLKKDVKFNFDWQAKNAFKKIKELLISSEILAHYNPDLPISLACDASAYGLGCVLSQIQQDNSEKPIAYASRTLLKSECNYSQIEKEALSIMFGLKKINQYLWGRKFILITDHKPLISIFGPKKGLLAMAASRLQRYAMILSGYNYDILYKKSQEHCNADGLSRIPILSTRNFNDKINFIGTHVQNIVETNIPINFEDVKVETAKDIILKKVLSFIKFGWPSNFNSKIRENNDKSNVE</sequence>
<evidence type="ECO:0000256" key="6">
    <source>
        <dbReference type="ARBA" id="ARBA00022801"/>
    </source>
</evidence>
<evidence type="ECO:0000256" key="5">
    <source>
        <dbReference type="ARBA" id="ARBA00022759"/>
    </source>
</evidence>
<dbReference type="Pfam" id="PF17917">
    <property type="entry name" value="RT_RNaseH"/>
    <property type="match status" value="1"/>
</dbReference>
<dbReference type="PROSITE" id="PS50158">
    <property type="entry name" value="ZF_CCHC"/>
    <property type="match status" value="2"/>
</dbReference>
<evidence type="ECO:0000256" key="8">
    <source>
        <dbReference type="PROSITE-ProRule" id="PRU00047"/>
    </source>
</evidence>
<evidence type="ECO:0000259" key="11">
    <source>
        <dbReference type="PROSITE" id="PS50878"/>
    </source>
</evidence>
<keyword evidence="3" id="KW-0548">Nucleotidyltransferase</keyword>
<dbReference type="SUPFAM" id="SSF56672">
    <property type="entry name" value="DNA/RNA polymerases"/>
    <property type="match status" value="1"/>
</dbReference>
<keyword evidence="2" id="KW-0808">Transferase</keyword>
<dbReference type="CDD" id="cd09274">
    <property type="entry name" value="RNase_HI_RT_Ty3"/>
    <property type="match status" value="1"/>
</dbReference>
<feature type="compositionally biased region" description="Polar residues" evidence="9">
    <location>
        <begin position="237"/>
        <end position="247"/>
    </location>
</feature>
<proteinExistence type="predicted"/>
<dbReference type="FunFam" id="3.30.70.270:FF:000020">
    <property type="entry name" value="Transposon Tf2-6 polyprotein-like Protein"/>
    <property type="match status" value="1"/>
</dbReference>
<dbReference type="PANTHER" id="PTHR37984">
    <property type="entry name" value="PROTEIN CBG26694"/>
    <property type="match status" value="1"/>
</dbReference>
<keyword evidence="7" id="KW-0695">RNA-directed DNA polymerase</keyword>
<dbReference type="InterPro" id="IPR036875">
    <property type="entry name" value="Znf_CCHC_sf"/>
</dbReference>
<keyword evidence="4" id="KW-0540">Nuclease</keyword>
<feature type="domain" description="Reverse transcriptase" evidence="11">
    <location>
        <begin position="466"/>
        <end position="644"/>
    </location>
</feature>
<evidence type="ECO:0000256" key="4">
    <source>
        <dbReference type="ARBA" id="ARBA00022722"/>
    </source>
</evidence>
<dbReference type="EC" id="2.7.7.49" evidence="1"/>
<dbReference type="FunFam" id="3.10.20.370:FF:000001">
    <property type="entry name" value="Retrovirus-related Pol polyprotein from transposon 17.6-like protein"/>
    <property type="match status" value="1"/>
</dbReference>
<keyword evidence="8" id="KW-0479">Metal-binding</keyword>
<dbReference type="Pfam" id="PF00078">
    <property type="entry name" value="RVT_1"/>
    <property type="match status" value="1"/>
</dbReference>
<dbReference type="InterPro" id="IPR041373">
    <property type="entry name" value="RT_RNaseH"/>
</dbReference>
<evidence type="ECO:0000313" key="12">
    <source>
        <dbReference type="EMBL" id="JAS15327.1"/>
    </source>
</evidence>
<protein>
    <recommendedName>
        <fullName evidence="1">RNA-directed DNA polymerase</fullName>
        <ecNumber evidence="1">2.7.7.49</ecNumber>
    </recommendedName>
</protein>
<dbReference type="Gene3D" id="3.10.10.10">
    <property type="entry name" value="HIV Type 1 Reverse Transcriptase, subunit A, domain 1"/>
    <property type="match status" value="1"/>
</dbReference>
<dbReference type="Gene3D" id="4.10.60.10">
    <property type="entry name" value="Zinc finger, CCHC-type"/>
    <property type="match status" value="1"/>
</dbReference>
<evidence type="ECO:0000256" key="2">
    <source>
        <dbReference type="ARBA" id="ARBA00022679"/>
    </source>
</evidence>